<proteinExistence type="predicted"/>
<dbReference type="AlphaFoldDB" id="A0A1R1YP80"/>
<reference evidence="3" key="1">
    <citation type="submission" date="2017-01" db="EMBL/GenBank/DDBJ databases">
        <authorList>
            <person name="Wang Y."/>
            <person name="White M."/>
            <person name="Kvist S."/>
            <person name="Moncalvo J.-M."/>
        </authorList>
    </citation>
    <scope>NUCLEOTIDE SEQUENCE [LARGE SCALE GENOMIC DNA]</scope>
    <source>
        <strain evidence="3">ID-206-W2</strain>
    </source>
</reference>
<name>A0A1R1YP80_9FUNG</name>
<organism evidence="2 3">
    <name type="scientific">Smittium culicis</name>
    <dbReference type="NCBI Taxonomy" id="133412"/>
    <lineage>
        <taxon>Eukaryota</taxon>
        <taxon>Fungi</taxon>
        <taxon>Fungi incertae sedis</taxon>
        <taxon>Zoopagomycota</taxon>
        <taxon>Kickxellomycotina</taxon>
        <taxon>Harpellomycetes</taxon>
        <taxon>Harpellales</taxon>
        <taxon>Legeriomycetaceae</taxon>
        <taxon>Smittium</taxon>
    </lineage>
</organism>
<evidence type="ECO:0000256" key="1">
    <source>
        <dbReference type="SAM" id="MobiDB-lite"/>
    </source>
</evidence>
<evidence type="ECO:0000313" key="3">
    <source>
        <dbReference type="Proteomes" id="UP000187429"/>
    </source>
</evidence>
<dbReference type="OrthoDB" id="442863at2759"/>
<accession>A0A1R1YP80</accession>
<gene>
    <name evidence="2" type="ORF">AYI69_g1829</name>
</gene>
<protein>
    <submittedName>
        <fullName evidence="2">Uncharacterized protein</fullName>
    </submittedName>
</protein>
<keyword evidence="3" id="KW-1185">Reference proteome</keyword>
<feature type="region of interest" description="Disordered" evidence="1">
    <location>
        <begin position="1"/>
        <end position="23"/>
    </location>
</feature>
<comment type="caution">
    <text evidence="2">The sequence shown here is derived from an EMBL/GenBank/DDBJ whole genome shotgun (WGS) entry which is preliminary data.</text>
</comment>
<dbReference type="EMBL" id="LSSM01000507">
    <property type="protein sequence ID" value="OMJ28693.1"/>
    <property type="molecule type" value="Genomic_DNA"/>
</dbReference>
<sequence>MSPKNKPIETNDPEYLKKSTTKSENKYSKLIELIQLYYNSIPSNSLNADIWNTSFCEKILKSKISEDDLNNRRKNVL</sequence>
<evidence type="ECO:0000313" key="2">
    <source>
        <dbReference type="EMBL" id="OMJ28693.1"/>
    </source>
</evidence>
<dbReference type="Proteomes" id="UP000187429">
    <property type="component" value="Unassembled WGS sequence"/>
</dbReference>